<reference evidence="2" key="1">
    <citation type="submission" date="2022-07" db="EMBL/GenBank/DDBJ databases">
        <title>The genome of Lyophyllum shimeji provides insight into the initial evolution of ectomycorrhizal fungal genome.</title>
        <authorList>
            <person name="Kobayashi Y."/>
            <person name="Shibata T."/>
            <person name="Hirakawa H."/>
            <person name="Shigenobu S."/>
            <person name="Nishiyama T."/>
            <person name="Yamada A."/>
            <person name="Hasebe M."/>
            <person name="Kawaguchi M."/>
        </authorList>
    </citation>
    <scope>NUCLEOTIDE SEQUENCE</scope>
    <source>
        <strain evidence="2">AT787</strain>
    </source>
</reference>
<feature type="region of interest" description="Disordered" evidence="1">
    <location>
        <begin position="17"/>
        <end position="38"/>
    </location>
</feature>
<accession>A0A9P3PTM2</accession>
<organism evidence="2 3">
    <name type="scientific">Lyophyllum shimeji</name>
    <name type="common">Hon-shimeji</name>
    <name type="synonym">Tricholoma shimeji</name>
    <dbReference type="NCBI Taxonomy" id="47721"/>
    <lineage>
        <taxon>Eukaryota</taxon>
        <taxon>Fungi</taxon>
        <taxon>Dikarya</taxon>
        <taxon>Basidiomycota</taxon>
        <taxon>Agaricomycotina</taxon>
        <taxon>Agaricomycetes</taxon>
        <taxon>Agaricomycetidae</taxon>
        <taxon>Agaricales</taxon>
        <taxon>Tricholomatineae</taxon>
        <taxon>Lyophyllaceae</taxon>
        <taxon>Lyophyllum</taxon>
    </lineage>
</organism>
<gene>
    <name evidence="2" type="ORF">LshimejAT787_1200790</name>
</gene>
<name>A0A9P3PTM2_LYOSH</name>
<sequence>MSKPRDIPRCRTRNAIPKAAFPKRDRAHHAEVSQFSPRVSGTVRRSEINILTSLGKRTISRRIHQAALHDRNSTFQYAAPEIGPDNARMEGCRNHTLVTISSRKFGREDDIPLYTWFRSGLSMRY</sequence>
<dbReference type="EMBL" id="BRPK01000012">
    <property type="protein sequence ID" value="GLB42630.1"/>
    <property type="molecule type" value="Genomic_DNA"/>
</dbReference>
<evidence type="ECO:0000313" key="3">
    <source>
        <dbReference type="Proteomes" id="UP001063166"/>
    </source>
</evidence>
<evidence type="ECO:0000313" key="2">
    <source>
        <dbReference type="EMBL" id="GLB42630.1"/>
    </source>
</evidence>
<proteinExistence type="predicted"/>
<feature type="compositionally biased region" description="Basic and acidic residues" evidence="1">
    <location>
        <begin position="22"/>
        <end position="31"/>
    </location>
</feature>
<dbReference type="Proteomes" id="UP001063166">
    <property type="component" value="Unassembled WGS sequence"/>
</dbReference>
<keyword evidence="3" id="KW-1185">Reference proteome</keyword>
<comment type="caution">
    <text evidence="2">The sequence shown here is derived from an EMBL/GenBank/DDBJ whole genome shotgun (WGS) entry which is preliminary data.</text>
</comment>
<protein>
    <submittedName>
        <fullName evidence="2">Uncharacterized protein</fullName>
    </submittedName>
</protein>
<evidence type="ECO:0000256" key="1">
    <source>
        <dbReference type="SAM" id="MobiDB-lite"/>
    </source>
</evidence>
<dbReference type="AlphaFoldDB" id="A0A9P3PTM2"/>